<evidence type="ECO:0008006" key="3">
    <source>
        <dbReference type="Google" id="ProtNLM"/>
    </source>
</evidence>
<evidence type="ECO:0000313" key="1">
    <source>
        <dbReference type="EMBL" id="MBC2474204.1"/>
    </source>
</evidence>
<gene>
    <name evidence="1" type="ORF">HGI39_05680</name>
</gene>
<protein>
    <recommendedName>
        <fullName evidence="3">Rubredoxin</fullName>
    </recommendedName>
</protein>
<reference evidence="1" key="2">
    <citation type="journal article" date="2022" name="Nat. Biotechnol.">
        <title>Carbon-negative production of acetone and isopropanol by gas fermentation at industrial pilot scale.</title>
        <authorList>
            <person name="Liew F.E."/>
            <person name="Nogle R."/>
            <person name="Abdalla T."/>
            <person name="Rasor B.J."/>
            <person name="Canter C."/>
            <person name="Jensen R.O."/>
            <person name="Wang L."/>
            <person name="Strutz J."/>
            <person name="Chirania P."/>
            <person name="De Tissera S."/>
            <person name="Mueller A.P."/>
            <person name="Ruan Z."/>
            <person name="Gao A."/>
            <person name="Tran L."/>
            <person name="Engle N.L."/>
            <person name="Bromley J.C."/>
            <person name="Daniell J."/>
            <person name="Conrado R."/>
            <person name="Tschaplinski T.J."/>
            <person name="Giannone R.J."/>
            <person name="Hettich R.L."/>
            <person name="Karim A.S."/>
            <person name="Simpson S.D."/>
            <person name="Brown S.D."/>
            <person name="Leang C."/>
            <person name="Jewett M.C."/>
            <person name="Kopke M."/>
        </authorList>
    </citation>
    <scope>NUCLEOTIDE SEQUENCE</scope>
    <source>
        <strain evidence="1">DJ015</strain>
    </source>
</reference>
<dbReference type="AlphaFoldDB" id="A0AAW3W5K1"/>
<evidence type="ECO:0000313" key="2">
    <source>
        <dbReference type="Proteomes" id="UP001194098"/>
    </source>
</evidence>
<reference evidence="1" key="1">
    <citation type="submission" date="2020-04" db="EMBL/GenBank/DDBJ databases">
        <authorList>
            <person name="Brown S."/>
        </authorList>
    </citation>
    <scope>NUCLEOTIDE SEQUENCE</scope>
    <source>
        <strain evidence="1">DJ015</strain>
    </source>
</reference>
<comment type="caution">
    <text evidence="1">The sequence shown here is derived from an EMBL/GenBank/DDBJ whole genome shotgun (WGS) entry which is preliminary data.</text>
</comment>
<sequence length="50" mass="5749">MGYHCTNCDTDFDLDSRTLKELYDDGTDPECPVCECSQEVKHVYIDDSEL</sequence>
<dbReference type="Proteomes" id="UP001194098">
    <property type="component" value="Unassembled WGS sequence"/>
</dbReference>
<accession>A0AAW3W5K1</accession>
<dbReference type="RefSeq" id="WP_171781507.1">
    <property type="nucleotide sequence ID" value="NZ_JABAGV010000010.1"/>
</dbReference>
<proteinExistence type="predicted"/>
<organism evidence="1 2">
    <name type="scientific">Clostridium beijerinckii</name>
    <name type="common">Clostridium MP</name>
    <dbReference type="NCBI Taxonomy" id="1520"/>
    <lineage>
        <taxon>Bacteria</taxon>
        <taxon>Bacillati</taxon>
        <taxon>Bacillota</taxon>
        <taxon>Clostridia</taxon>
        <taxon>Eubacteriales</taxon>
        <taxon>Clostridiaceae</taxon>
        <taxon>Clostridium</taxon>
    </lineage>
</organism>
<dbReference type="EMBL" id="JABAGV010000010">
    <property type="protein sequence ID" value="MBC2474204.1"/>
    <property type="molecule type" value="Genomic_DNA"/>
</dbReference>
<name>A0AAW3W5K1_CLOBE</name>